<dbReference type="RefSeq" id="WP_092504233.1">
    <property type="nucleotide sequence ID" value="NZ_FOEH01000003.1"/>
</dbReference>
<organism evidence="2 3">
    <name type="scientific">Virgibacillus subterraneus</name>
    <dbReference type="NCBI Taxonomy" id="621109"/>
    <lineage>
        <taxon>Bacteria</taxon>
        <taxon>Bacillati</taxon>
        <taxon>Bacillota</taxon>
        <taxon>Bacilli</taxon>
        <taxon>Bacillales</taxon>
        <taxon>Bacillaceae</taxon>
        <taxon>Virgibacillus</taxon>
    </lineage>
</organism>
<evidence type="ECO:0000256" key="1">
    <source>
        <dbReference type="SAM" id="Phobius"/>
    </source>
</evidence>
<keyword evidence="3" id="KW-1185">Reference proteome</keyword>
<keyword evidence="1" id="KW-1133">Transmembrane helix</keyword>
<comment type="caution">
    <text evidence="2">The sequence shown here is derived from an EMBL/GenBank/DDBJ whole genome shotgun (WGS) entry which is preliminary data.</text>
</comment>
<protein>
    <submittedName>
        <fullName evidence="2">Uncharacterized protein</fullName>
    </submittedName>
</protein>
<gene>
    <name evidence="2" type="ORF">SAMN05216232_2169</name>
</gene>
<reference evidence="2 3" key="1">
    <citation type="submission" date="2016-10" db="EMBL/GenBank/DDBJ databases">
        <authorList>
            <person name="Varghese N."/>
            <person name="Submissions S."/>
        </authorList>
    </citation>
    <scope>NUCLEOTIDE SEQUENCE [LARGE SCALE GENOMIC DNA]</scope>
    <source>
        <strain evidence="2 3">CGMCC 1.7734</strain>
    </source>
</reference>
<feature type="transmembrane region" description="Helical" evidence="1">
    <location>
        <begin position="7"/>
        <end position="24"/>
    </location>
</feature>
<evidence type="ECO:0000313" key="2">
    <source>
        <dbReference type="EMBL" id="SEQ36252.1"/>
    </source>
</evidence>
<accession>A0A1H9FEC3</accession>
<keyword evidence="1" id="KW-0812">Transmembrane</keyword>
<dbReference type="Proteomes" id="UP000198733">
    <property type="component" value="Unassembled WGS sequence"/>
</dbReference>
<dbReference type="EMBL" id="FOEH01000003">
    <property type="protein sequence ID" value="SEQ36252.1"/>
    <property type="molecule type" value="Genomic_DNA"/>
</dbReference>
<feature type="transmembrane region" description="Helical" evidence="1">
    <location>
        <begin position="36"/>
        <end position="54"/>
    </location>
</feature>
<evidence type="ECO:0000313" key="3">
    <source>
        <dbReference type="Proteomes" id="UP000198733"/>
    </source>
</evidence>
<sequence>MLTKKLHFLIALISYPITILHFILGDYTNEKLLSGISFFSITTVIYVGFVYLYFKSDIGKKLVMCGLLVIGMTSMFLAITAA</sequence>
<proteinExistence type="predicted"/>
<feature type="transmembrane region" description="Helical" evidence="1">
    <location>
        <begin position="61"/>
        <end position="81"/>
    </location>
</feature>
<name>A0A1H9FEC3_9BACI</name>
<keyword evidence="1" id="KW-0472">Membrane</keyword>